<dbReference type="AlphaFoldDB" id="A0AAN9NVJ3"/>
<gene>
    <name evidence="3" type="ORF">VNO80_03184</name>
</gene>
<dbReference type="GO" id="GO:0140326">
    <property type="term" value="F:ATPase-coupled intramembrane lipid transporter activity"/>
    <property type="evidence" value="ECO:0007669"/>
    <property type="project" value="TreeGrafter"/>
</dbReference>
<keyword evidence="4" id="KW-1185">Reference proteome</keyword>
<feature type="transmembrane region" description="Helical" evidence="1">
    <location>
        <begin position="85"/>
        <end position="103"/>
    </location>
</feature>
<dbReference type="EMBL" id="JAYMYR010000002">
    <property type="protein sequence ID" value="KAK7377752.1"/>
    <property type="molecule type" value="Genomic_DNA"/>
</dbReference>
<dbReference type="GO" id="GO:0005886">
    <property type="term" value="C:plasma membrane"/>
    <property type="evidence" value="ECO:0007669"/>
    <property type="project" value="TreeGrafter"/>
</dbReference>
<proteinExistence type="predicted"/>
<accession>A0AAN9NVJ3</accession>
<reference evidence="3 4" key="1">
    <citation type="submission" date="2024-01" db="EMBL/GenBank/DDBJ databases">
        <title>The genomes of 5 underutilized Papilionoideae crops provide insights into root nodulation and disease resistanc.</title>
        <authorList>
            <person name="Jiang F."/>
        </authorList>
    </citation>
    <scope>NUCLEOTIDE SEQUENCE [LARGE SCALE GENOMIC DNA]</scope>
    <source>
        <strain evidence="3">JINMINGXINNONG_FW02</strain>
        <tissue evidence="3">Leaves</tissue>
    </source>
</reference>
<keyword evidence="1" id="KW-0472">Membrane</keyword>
<evidence type="ECO:0000313" key="4">
    <source>
        <dbReference type="Proteomes" id="UP001374584"/>
    </source>
</evidence>
<evidence type="ECO:0000259" key="2">
    <source>
        <dbReference type="Pfam" id="PF16209"/>
    </source>
</evidence>
<comment type="caution">
    <text evidence="3">The sequence shown here is derived from an EMBL/GenBank/DDBJ whole genome shotgun (WGS) entry which is preliminary data.</text>
</comment>
<dbReference type="Pfam" id="PF16209">
    <property type="entry name" value="PhoLip_ATPase_N"/>
    <property type="match status" value="1"/>
</dbReference>
<keyword evidence="1" id="KW-1133">Transmembrane helix</keyword>
<dbReference type="InterPro" id="IPR032631">
    <property type="entry name" value="P-type_ATPase_N"/>
</dbReference>
<dbReference type="SUPFAM" id="SSF81665">
    <property type="entry name" value="Calcium ATPase, transmembrane domain M"/>
    <property type="match status" value="1"/>
</dbReference>
<protein>
    <recommendedName>
        <fullName evidence="2">P-type ATPase N-terminal domain-containing protein</fullName>
    </recommendedName>
</protein>
<evidence type="ECO:0000313" key="3">
    <source>
        <dbReference type="EMBL" id="KAK7377752.1"/>
    </source>
</evidence>
<dbReference type="InterPro" id="IPR023298">
    <property type="entry name" value="ATPase_P-typ_TM_dom_sf"/>
</dbReference>
<name>A0AAN9NVJ3_PHACN</name>
<dbReference type="PANTHER" id="PTHR24092">
    <property type="entry name" value="PROBABLE PHOSPHOLIPID-TRANSPORTING ATPASE"/>
    <property type="match status" value="1"/>
</dbReference>
<dbReference type="GO" id="GO:0045332">
    <property type="term" value="P:phospholipid translocation"/>
    <property type="evidence" value="ECO:0007669"/>
    <property type="project" value="TreeGrafter"/>
</dbReference>
<dbReference type="Proteomes" id="UP001374584">
    <property type="component" value="Unassembled WGS sequence"/>
</dbReference>
<evidence type="ECO:0000256" key="1">
    <source>
        <dbReference type="SAM" id="Phobius"/>
    </source>
</evidence>
<feature type="domain" description="P-type ATPase N-terminal" evidence="2">
    <location>
        <begin position="42"/>
        <end position="109"/>
    </location>
</feature>
<dbReference type="PANTHER" id="PTHR24092:SF150">
    <property type="entry name" value="PHOSPHOLIPID-TRANSPORTING ATPASE"/>
    <property type="match status" value="1"/>
</dbReference>
<keyword evidence="1" id="KW-0812">Transmembrane</keyword>
<organism evidence="3 4">
    <name type="scientific">Phaseolus coccineus</name>
    <name type="common">Scarlet runner bean</name>
    <name type="synonym">Phaseolus multiflorus</name>
    <dbReference type="NCBI Taxonomy" id="3886"/>
    <lineage>
        <taxon>Eukaryota</taxon>
        <taxon>Viridiplantae</taxon>
        <taxon>Streptophyta</taxon>
        <taxon>Embryophyta</taxon>
        <taxon>Tracheophyta</taxon>
        <taxon>Spermatophyta</taxon>
        <taxon>Magnoliopsida</taxon>
        <taxon>eudicotyledons</taxon>
        <taxon>Gunneridae</taxon>
        <taxon>Pentapetalae</taxon>
        <taxon>rosids</taxon>
        <taxon>fabids</taxon>
        <taxon>Fabales</taxon>
        <taxon>Fabaceae</taxon>
        <taxon>Papilionoideae</taxon>
        <taxon>50 kb inversion clade</taxon>
        <taxon>NPAAA clade</taxon>
        <taxon>indigoferoid/millettioid clade</taxon>
        <taxon>Phaseoleae</taxon>
        <taxon>Phaseolus</taxon>
    </lineage>
</organism>
<sequence>MTRGRIRARLRRSNLYTFGCLKPSTVEEEPHPLQGPGFLRIVYCNQPLFDKKKPLYYCRNDISTTKYNVLTFFPKALFEQFRRVANIYFLLVACLSASPISPFNPLSMISPLAFIVGLSMVKETLEDSCSYEDGISYVETMNLDCKTNLKVKTSLESSLSLDSDEEISLEQYDSKLRNTNFIYGVAIFTSHNSKVMQNSTKSPLLSYLRLDNIEYQYDPKKIVWNESSDYCLVLKMTVS</sequence>